<accession>A0ACC2MIF6</accession>
<protein>
    <submittedName>
        <fullName evidence="1">Uncharacterized protein</fullName>
    </submittedName>
</protein>
<name>A0ACC2MIF6_PERAE</name>
<dbReference type="EMBL" id="CM056810">
    <property type="protein sequence ID" value="KAJ8645163.1"/>
    <property type="molecule type" value="Genomic_DNA"/>
</dbReference>
<proteinExistence type="predicted"/>
<dbReference type="Proteomes" id="UP001234297">
    <property type="component" value="Chromosome 2"/>
</dbReference>
<comment type="caution">
    <text evidence="1">The sequence shown here is derived from an EMBL/GenBank/DDBJ whole genome shotgun (WGS) entry which is preliminary data.</text>
</comment>
<sequence>MRLLAEGSDGDTNKKQGEGAEVVKDDHAVVVEVAVGGRSWMPKNGVLKDFEMKLMEGGSGGRDLSGSVWKDQSERGDGKKEAWESGKGEKGMDLRNWDFWEHSDVGTFEIEN</sequence>
<evidence type="ECO:0000313" key="1">
    <source>
        <dbReference type="EMBL" id="KAJ8645163.1"/>
    </source>
</evidence>
<reference evidence="1 2" key="1">
    <citation type="journal article" date="2022" name="Hortic Res">
        <title>A haplotype resolved chromosomal level avocado genome allows analysis of novel avocado genes.</title>
        <authorList>
            <person name="Nath O."/>
            <person name="Fletcher S.J."/>
            <person name="Hayward A."/>
            <person name="Shaw L.M."/>
            <person name="Masouleh A.K."/>
            <person name="Furtado A."/>
            <person name="Henry R.J."/>
            <person name="Mitter N."/>
        </authorList>
    </citation>
    <scope>NUCLEOTIDE SEQUENCE [LARGE SCALE GENOMIC DNA]</scope>
    <source>
        <strain evidence="2">cv. Hass</strain>
    </source>
</reference>
<gene>
    <name evidence="1" type="ORF">MRB53_006911</name>
</gene>
<evidence type="ECO:0000313" key="2">
    <source>
        <dbReference type="Proteomes" id="UP001234297"/>
    </source>
</evidence>
<organism evidence="1 2">
    <name type="scientific">Persea americana</name>
    <name type="common">Avocado</name>
    <dbReference type="NCBI Taxonomy" id="3435"/>
    <lineage>
        <taxon>Eukaryota</taxon>
        <taxon>Viridiplantae</taxon>
        <taxon>Streptophyta</taxon>
        <taxon>Embryophyta</taxon>
        <taxon>Tracheophyta</taxon>
        <taxon>Spermatophyta</taxon>
        <taxon>Magnoliopsida</taxon>
        <taxon>Magnoliidae</taxon>
        <taxon>Laurales</taxon>
        <taxon>Lauraceae</taxon>
        <taxon>Persea</taxon>
    </lineage>
</organism>
<keyword evidence="2" id="KW-1185">Reference proteome</keyword>